<evidence type="ECO:0000313" key="2">
    <source>
        <dbReference type="Proteomes" id="UP000319671"/>
    </source>
</evidence>
<dbReference type="AlphaFoldDB" id="A0A561C9L8"/>
<protein>
    <submittedName>
        <fullName evidence="1">YxiJ-like protein</fullName>
    </submittedName>
</protein>
<keyword evidence="2" id="KW-1185">Reference proteome</keyword>
<sequence length="164" mass="20188">MMKHLNQVRQIWEARNVTIKSAESYIVFSYEYVLRFVKAENQVNIVNQLLEWSQLLFDKKSFQDIERIEQRFENELIKADEEMDIEMNWDNYLQRTYYITGKVLAGRTINKEEIEWLKQSFFEDFPNYLFLLNYTKDYESFFQTNKLVQKIKMTNLYYLYIEKS</sequence>
<accession>A0A561C9L8</accession>
<comment type="caution">
    <text evidence="1">The sequence shown here is derived from an EMBL/GenBank/DDBJ whole genome shotgun (WGS) entry which is preliminary data.</text>
</comment>
<gene>
    <name evidence="1" type="ORF">FB550_1346</name>
</gene>
<dbReference type="InterPro" id="IPR025551">
    <property type="entry name" value="WapI/YxiJ-like"/>
</dbReference>
<name>A0A561C9L8_9BACI</name>
<dbReference type="Pfam" id="PF14176">
    <property type="entry name" value="YxiJ"/>
    <property type="match status" value="1"/>
</dbReference>
<dbReference type="EMBL" id="VIVN01000034">
    <property type="protein sequence ID" value="TWD87881.1"/>
    <property type="molecule type" value="Genomic_DNA"/>
</dbReference>
<reference evidence="1 2" key="1">
    <citation type="submission" date="2019-06" db="EMBL/GenBank/DDBJ databases">
        <title>Sorghum-associated microbial communities from plants grown in Nebraska, USA.</title>
        <authorList>
            <person name="Schachtman D."/>
        </authorList>
    </citation>
    <scope>NUCLEOTIDE SEQUENCE [LARGE SCALE GENOMIC DNA]</scope>
    <source>
        <strain evidence="1 2">2482</strain>
    </source>
</reference>
<dbReference type="RefSeq" id="WP_144568871.1">
    <property type="nucleotide sequence ID" value="NZ_VIVN01000034.1"/>
</dbReference>
<proteinExistence type="predicted"/>
<organism evidence="1 2">
    <name type="scientific">Neobacillus bataviensis</name>
    <dbReference type="NCBI Taxonomy" id="220685"/>
    <lineage>
        <taxon>Bacteria</taxon>
        <taxon>Bacillati</taxon>
        <taxon>Bacillota</taxon>
        <taxon>Bacilli</taxon>
        <taxon>Bacillales</taxon>
        <taxon>Bacillaceae</taxon>
        <taxon>Neobacillus</taxon>
    </lineage>
</organism>
<evidence type="ECO:0000313" key="1">
    <source>
        <dbReference type="EMBL" id="TWD87881.1"/>
    </source>
</evidence>
<dbReference type="Proteomes" id="UP000319671">
    <property type="component" value="Unassembled WGS sequence"/>
</dbReference>